<evidence type="ECO:0000313" key="1">
    <source>
        <dbReference type="EMBL" id="RSI51934.1"/>
    </source>
</evidence>
<evidence type="ECO:0000313" key="2">
    <source>
        <dbReference type="Proteomes" id="UP000280406"/>
    </source>
</evidence>
<name>A0AB74DRB4_STRSA</name>
<proteinExistence type="predicted"/>
<reference evidence="1 2" key="1">
    <citation type="submission" date="2018-11" db="EMBL/GenBank/DDBJ databases">
        <title>Species Designations Belie Phenotypic and Genotypic Heterogeneity in Oral Streptococci.</title>
        <authorList>
            <person name="Velsko I."/>
        </authorList>
    </citation>
    <scope>NUCLEOTIDE SEQUENCE [LARGE SCALE GENOMIC DNA]</scope>
    <source>
        <strain evidence="1 2">BCC37</strain>
    </source>
</reference>
<dbReference type="Proteomes" id="UP000280406">
    <property type="component" value="Unassembled WGS sequence"/>
</dbReference>
<comment type="caution">
    <text evidence="1">The sequence shown here is derived from an EMBL/GenBank/DDBJ whole genome shotgun (WGS) entry which is preliminary data.</text>
</comment>
<accession>A0AB74DRB4</accession>
<protein>
    <submittedName>
        <fullName evidence="1">Uncharacterized protein</fullName>
    </submittedName>
</protein>
<dbReference type="EMBL" id="RJND01000005">
    <property type="protein sequence ID" value="RSI51934.1"/>
    <property type="molecule type" value="Genomic_DNA"/>
</dbReference>
<organism evidence="1 2">
    <name type="scientific">Streptococcus sanguinis</name>
    <dbReference type="NCBI Taxonomy" id="1305"/>
    <lineage>
        <taxon>Bacteria</taxon>
        <taxon>Bacillati</taxon>
        <taxon>Bacillota</taxon>
        <taxon>Bacilli</taxon>
        <taxon>Lactobacillales</taxon>
        <taxon>Streptococcaceae</taxon>
        <taxon>Streptococcus</taxon>
    </lineage>
</organism>
<gene>
    <name evidence="1" type="ORF">D8869_08705</name>
</gene>
<sequence length="34" mass="3908">MKKQLEFISTGAKTVPQPQHSCIVYCKKIKEKKS</sequence>
<dbReference type="AlphaFoldDB" id="A0AB74DRB4"/>